<dbReference type="EMBL" id="JACGCX010000009">
    <property type="protein sequence ID" value="MBA6098524.1"/>
    <property type="molecule type" value="Genomic_DNA"/>
</dbReference>
<dbReference type="AlphaFoldDB" id="A0A7W2KHB1"/>
<evidence type="ECO:0000313" key="1">
    <source>
        <dbReference type="EMBL" id="MBA6098524.1"/>
    </source>
</evidence>
<comment type="caution">
    <text evidence="1">The sequence shown here is derived from an EMBL/GenBank/DDBJ whole genome shotgun (WGS) entry which is preliminary data.</text>
</comment>
<organism evidence="1 2">
    <name type="scientific">Pseudomonas juntendi</name>
    <dbReference type="NCBI Taxonomy" id="2666183"/>
    <lineage>
        <taxon>Bacteria</taxon>
        <taxon>Pseudomonadati</taxon>
        <taxon>Pseudomonadota</taxon>
        <taxon>Gammaproteobacteria</taxon>
        <taxon>Pseudomonadales</taxon>
        <taxon>Pseudomonadaceae</taxon>
        <taxon>Pseudomonas</taxon>
    </lineage>
</organism>
<sequence length="122" mass="13803">MLRNRFTMAQEGVLWKAALEHLGPQRLLETVVDLLRSFGPRPARSQKEYLERQWIGEDILRIVKSAQVEAGIEAPGPDDLPNRVTILACYSDYLADRLLLLVPADVLPRELVGRRIDDDLGV</sequence>
<accession>A0A7W2KHB1</accession>
<protein>
    <submittedName>
        <fullName evidence="1">Uncharacterized protein</fullName>
    </submittedName>
</protein>
<dbReference type="RefSeq" id="WP_182389764.1">
    <property type="nucleotide sequence ID" value="NZ_JACGCX010000009.1"/>
</dbReference>
<reference evidence="1 2" key="1">
    <citation type="submission" date="2020-07" db="EMBL/GenBank/DDBJ databases">
        <title>Diversity of carbapenemase encoding genes among Pseudomonas putida group clinical isolates in a tertiary Brazilian hospital.</title>
        <authorList>
            <person name="Alberto-Lei F."/>
            <person name="Nodari C.S."/>
            <person name="Streling A.P."/>
            <person name="Paulino J.T."/>
            <person name="Bessa-Neto F.O."/>
            <person name="Cayo R."/>
            <person name="Gales A.C."/>
        </authorList>
    </citation>
    <scope>NUCLEOTIDE SEQUENCE [LARGE SCALE GENOMIC DNA]</scope>
    <source>
        <strain evidence="1 2">12815</strain>
    </source>
</reference>
<proteinExistence type="predicted"/>
<dbReference type="Proteomes" id="UP000545074">
    <property type="component" value="Unassembled WGS sequence"/>
</dbReference>
<evidence type="ECO:0000313" key="2">
    <source>
        <dbReference type="Proteomes" id="UP000545074"/>
    </source>
</evidence>
<name>A0A7W2KHB1_9PSED</name>
<gene>
    <name evidence="1" type="ORF">H4C80_15495</name>
</gene>